<protein>
    <submittedName>
        <fullName evidence="1">Uncharacterized protein</fullName>
    </submittedName>
</protein>
<dbReference type="AlphaFoldDB" id="A0A4R1Y7B6"/>
<accession>A0A4R1Y7B6</accession>
<gene>
    <name evidence="1" type="ORF">EC844_101336</name>
</gene>
<dbReference type="Proteomes" id="UP000294963">
    <property type="component" value="Unassembled WGS sequence"/>
</dbReference>
<organism evidence="1 2">
    <name type="scientific">Acinetobacter calcoaceticus</name>
    <dbReference type="NCBI Taxonomy" id="471"/>
    <lineage>
        <taxon>Bacteria</taxon>
        <taxon>Pseudomonadati</taxon>
        <taxon>Pseudomonadota</taxon>
        <taxon>Gammaproteobacteria</taxon>
        <taxon>Moraxellales</taxon>
        <taxon>Moraxellaceae</taxon>
        <taxon>Acinetobacter</taxon>
        <taxon>Acinetobacter calcoaceticus/baumannii complex</taxon>
    </lineage>
</organism>
<evidence type="ECO:0000313" key="2">
    <source>
        <dbReference type="Proteomes" id="UP000294963"/>
    </source>
</evidence>
<dbReference type="InterPro" id="IPR046136">
    <property type="entry name" value="DUF6138"/>
</dbReference>
<evidence type="ECO:0000313" key="1">
    <source>
        <dbReference type="EMBL" id="TCM71055.1"/>
    </source>
</evidence>
<dbReference type="Pfam" id="PF19635">
    <property type="entry name" value="DUF6138"/>
    <property type="match status" value="1"/>
</dbReference>
<comment type="caution">
    <text evidence="1">The sequence shown here is derived from an EMBL/GenBank/DDBJ whole genome shotgun (WGS) entry which is preliminary data.</text>
</comment>
<name>A0A4R1Y7B6_ACICA</name>
<reference evidence="1 2" key="1">
    <citation type="submission" date="2019-03" db="EMBL/GenBank/DDBJ databases">
        <title>Genomic analyses of the natural microbiome of Caenorhabditis elegans.</title>
        <authorList>
            <person name="Samuel B."/>
        </authorList>
    </citation>
    <scope>NUCLEOTIDE SEQUENCE [LARGE SCALE GENOMIC DNA]</scope>
    <source>
        <strain evidence="1 2">JUb89</strain>
    </source>
</reference>
<proteinExistence type="predicted"/>
<dbReference type="EMBL" id="SLVJ01000001">
    <property type="protein sequence ID" value="TCM71055.1"/>
    <property type="molecule type" value="Genomic_DNA"/>
</dbReference>
<keyword evidence="2" id="KW-1185">Reference proteome</keyword>
<sequence>MAKLKYLIEVEHNEALLDCFVTAILAGECQISRHDPHPLRLATGEQFLRSSVIDYFLKTQTFALELYIEFFEQLRVFDQDHYEDGYLLGEWIEQVLNQKYIVAEDTDNQWGYPQNKPLKPDLVITEQDQPFLSFMCYVAICHMKYGASYASVTANEYFNIAEKLGSKRWAEIKQSGSGQIDPAITHIQDHDIQAQANDALATIAITANHHSLTTYQKSLSFINRLLKTDFPKSFSINFQIAHPKVLAIENLPDCGQQHLFAGAVQYPELHPLILEYIALSQHQHHWYSNLEGEDCAMPSTFAVFALCLVDQAYFPVLRSYLKNVDDGHQSIHQHFSLAFLQRYGVTADSAPLVMQLILSMQEHPPHPEFIQYFKTTAALNLLFVEKQHLQDDYRWGYVLYSLFGRKYESAQMQHHFEPEAWAIYSQLLDPLLD</sequence>
<dbReference type="OrthoDB" id="1089802at2"/>